<keyword evidence="10" id="KW-0969">Cilium</keyword>
<accession>B6JBG1</accession>
<dbReference type="NCBIfam" id="TIGR02492">
    <property type="entry name" value="flgK_ends"/>
    <property type="match status" value="1"/>
</dbReference>
<keyword evidence="6" id="KW-0975">Bacterial flagellum</keyword>
<feature type="domain" description="Flagellar hook-associated protein FlgK helical" evidence="9">
    <location>
        <begin position="89"/>
        <end position="329"/>
    </location>
</feature>
<dbReference type="EMBL" id="CP002826">
    <property type="protein sequence ID" value="AEI07303.1"/>
    <property type="molecule type" value="Genomic_DNA"/>
</dbReference>
<keyword evidence="11" id="KW-1185">Reference proteome</keyword>
<dbReference type="PRINTS" id="PR01005">
    <property type="entry name" value="FLGHOOKAP1"/>
</dbReference>
<dbReference type="eggNOG" id="COG1256">
    <property type="taxonomic scope" value="Bacteria"/>
</dbReference>
<dbReference type="Pfam" id="PF00460">
    <property type="entry name" value="Flg_bb_rod"/>
    <property type="match status" value="1"/>
</dbReference>
<evidence type="ECO:0000256" key="6">
    <source>
        <dbReference type="ARBA" id="ARBA00023143"/>
    </source>
</evidence>
<evidence type="ECO:0000259" key="7">
    <source>
        <dbReference type="Pfam" id="PF00460"/>
    </source>
</evidence>
<dbReference type="GO" id="GO:0044780">
    <property type="term" value="P:bacterial-type flagellum assembly"/>
    <property type="evidence" value="ECO:0007669"/>
    <property type="project" value="InterPro"/>
</dbReference>
<evidence type="ECO:0000259" key="8">
    <source>
        <dbReference type="Pfam" id="PF06429"/>
    </source>
</evidence>
<dbReference type="GO" id="GO:0009425">
    <property type="term" value="C:bacterial-type flagellum basal body"/>
    <property type="evidence" value="ECO:0007669"/>
    <property type="project" value="UniProtKB-SubCell"/>
</dbReference>
<dbReference type="InterPro" id="IPR001444">
    <property type="entry name" value="Flag_bb_rod_N"/>
</dbReference>
<name>B6JBG1_AFIC5</name>
<dbReference type="Pfam" id="PF22638">
    <property type="entry name" value="FlgK_D1"/>
    <property type="match status" value="1"/>
</dbReference>
<dbReference type="Proteomes" id="UP000007730">
    <property type="component" value="Chromosome"/>
</dbReference>
<dbReference type="PATRIC" id="fig|504832.7.peg.2756"/>
<gene>
    <name evidence="10" type="primary">flgK</name>
    <name evidence="10" type="ordered locus">OCA5_c26080</name>
</gene>
<sequence>MGLTQALATAMSGLRANQAALALVASNVSNIETPGYVRKSLNQAQTTTGTGSSGVIVTGVNRELNVYVQKQVLTETSGASYATTMSNALQRLQGIYGDPGSNTTLEAAFNALTAALQALSVTSDSPAARSTAVNAAQSLAQMLNSTSAGIQSLRADAESAIKSSVDAANNAMRQIATINNQLLGTTGDDAAAASLLDQRDQYITQLSQLMDIRVLTNERNQVTVFTNSGVQLVGSEASTISFDAQGTVTPNTAWNSDPSISTLGTLTLTFPHGGDIDLIATRSIRSGAIAANLELRDETLVQAQAQIDQLAAAMASALSDKVTPGTKDDGPPANFTLDLTGLQNGNKVQFSYTDTTTNTTRTITLVRVDDPSVGALSNTATNDPNDEVFGIDFSGGMASVVSQLTGLLGSRGLSFANPAGPGDLLNISGDAGGATVVGSASSTITIRDLAGGDPQLPLFVDNGVPYTGAITATGSQQTGLAARISVNNLLLADPSRMVIYNTTPTTQAGDTTRVDFILSQLTQGSYYVSPQTGIGSSATPFKGTMLGFLQQFTTMQGQAAASAKQLADGQNVVLSTLQNKLNATSGVNIDEEMAHLLALQNAYSANARVMSTVKDMFDSLLRSM</sequence>
<dbReference type="GO" id="GO:0005576">
    <property type="term" value="C:extracellular region"/>
    <property type="evidence" value="ECO:0007669"/>
    <property type="project" value="UniProtKB-SubCell"/>
</dbReference>
<evidence type="ECO:0000313" key="10">
    <source>
        <dbReference type="EMBL" id="AEI07303.1"/>
    </source>
</evidence>
<dbReference type="PANTHER" id="PTHR30033">
    <property type="entry name" value="FLAGELLAR HOOK-ASSOCIATED PROTEIN 1"/>
    <property type="match status" value="1"/>
</dbReference>
<dbReference type="GO" id="GO:0009424">
    <property type="term" value="C:bacterial-type flagellum hook"/>
    <property type="evidence" value="ECO:0007669"/>
    <property type="project" value="InterPro"/>
</dbReference>
<dbReference type="STRING" id="504832.OCA5_c26080"/>
<evidence type="ECO:0000259" key="9">
    <source>
        <dbReference type="Pfam" id="PF22638"/>
    </source>
</evidence>
<keyword evidence="10" id="KW-0282">Flagellum</keyword>
<dbReference type="GO" id="GO:0005198">
    <property type="term" value="F:structural molecule activity"/>
    <property type="evidence" value="ECO:0007669"/>
    <property type="project" value="InterPro"/>
</dbReference>
<evidence type="ECO:0000256" key="5">
    <source>
        <dbReference type="ARBA" id="ARBA00022525"/>
    </source>
</evidence>
<evidence type="ECO:0000256" key="1">
    <source>
        <dbReference type="ARBA" id="ARBA00004117"/>
    </source>
</evidence>
<evidence type="ECO:0000256" key="2">
    <source>
        <dbReference type="ARBA" id="ARBA00004613"/>
    </source>
</evidence>
<dbReference type="HOGENOM" id="CLU_012762_3_1_5"/>
<reference evidence="10 11" key="1">
    <citation type="journal article" date="2011" name="J. Bacteriol.">
        <title>Complete genome sequences of the chemolithoautotrophic Oligotropha carboxidovorans strains OM4 and OM5.</title>
        <authorList>
            <person name="Volland S."/>
            <person name="Rachinger M."/>
            <person name="Strittmatter A."/>
            <person name="Daniel R."/>
            <person name="Gottschalk G."/>
            <person name="Meyer O."/>
        </authorList>
    </citation>
    <scope>NUCLEOTIDE SEQUENCE [LARGE SCALE GENOMIC DNA]</scope>
    <source>
        <strain evidence="11">ATCC 49405 / DSM 1227 / KCTC 32145 / OM5</strain>
    </source>
</reference>
<evidence type="ECO:0000313" key="11">
    <source>
        <dbReference type="Proteomes" id="UP000007730"/>
    </source>
</evidence>
<comment type="subcellular location">
    <subcellularLocation>
        <location evidence="1">Bacterial flagellum basal body</location>
    </subcellularLocation>
    <subcellularLocation>
        <location evidence="2">Secreted</location>
    </subcellularLocation>
</comment>
<dbReference type="PANTHER" id="PTHR30033:SF1">
    <property type="entry name" value="FLAGELLAR HOOK-ASSOCIATED PROTEIN 1"/>
    <property type="match status" value="1"/>
</dbReference>
<dbReference type="InterPro" id="IPR002371">
    <property type="entry name" value="FlgK"/>
</dbReference>
<dbReference type="InterPro" id="IPR010930">
    <property type="entry name" value="Flg_bb/hook_C_dom"/>
</dbReference>
<keyword evidence="5" id="KW-0964">Secreted</keyword>
<dbReference type="SUPFAM" id="SSF64518">
    <property type="entry name" value="Phase 1 flagellin"/>
    <property type="match status" value="1"/>
</dbReference>
<keyword evidence="10" id="KW-0966">Cell projection</keyword>
<dbReference type="InterPro" id="IPR053927">
    <property type="entry name" value="FlgK_helical"/>
</dbReference>
<feature type="domain" description="Flagellar basal body rod protein N-terminal" evidence="7">
    <location>
        <begin position="7"/>
        <end position="36"/>
    </location>
</feature>
<evidence type="ECO:0000256" key="3">
    <source>
        <dbReference type="ARBA" id="ARBA00009677"/>
    </source>
</evidence>
<protein>
    <recommendedName>
        <fullName evidence="4">Flagellar hook-associated protein 1</fullName>
    </recommendedName>
</protein>
<dbReference type="Pfam" id="PF06429">
    <property type="entry name" value="Flg_bbr_C"/>
    <property type="match status" value="1"/>
</dbReference>
<dbReference type="RefSeq" id="WP_012562531.1">
    <property type="nucleotide sequence ID" value="NC_011386.1"/>
</dbReference>
<dbReference type="KEGG" id="ocg:OCA5_c26080"/>
<dbReference type="KEGG" id="oca:OCAR_5370"/>
<dbReference type="OrthoDB" id="7181295at2"/>
<comment type="similarity">
    <text evidence="3">Belongs to the flagella basal body rod proteins family.</text>
</comment>
<feature type="domain" description="Flagellar basal-body/hook protein C-terminal" evidence="8">
    <location>
        <begin position="584"/>
        <end position="622"/>
    </location>
</feature>
<dbReference type="AlphaFoldDB" id="B6JBG1"/>
<evidence type="ECO:0000256" key="4">
    <source>
        <dbReference type="ARBA" id="ARBA00016244"/>
    </source>
</evidence>
<organism evidence="10 11">
    <name type="scientific">Afipia carboxidovorans (strain ATCC 49405 / DSM 1227 / KCTC 32145 / OM5)</name>
    <name type="common">Oligotropha carboxidovorans</name>
    <dbReference type="NCBI Taxonomy" id="504832"/>
    <lineage>
        <taxon>Bacteria</taxon>
        <taxon>Pseudomonadati</taxon>
        <taxon>Pseudomonadota</taxon>
        <taxon>Alphaproteobacteria</taxon>
        <taxon>Hyphomicrobiales</taxon>
        <taxon>Nitrobacteraceae</taxon>
        <taxon>Afipia</taxon>
    </lineage>
</organism>
<proteinExistence type="inferred from homology"/>